<dbReference type="SUPFAM" id="SSF51735">
    <property type="entry name" value="NAD(P)-binding Rossmann-fold domains"/>
    <property type="match status" value="1"/>
</dbReference>
<evidence type="ECO:0000313" key="2">
    <source>
        <dbReference type="Proteomes" id="UP000265520"/>
    </source>
</evidence>
<sequence length="34" mass="3382">YTAKAGQMESGKVVLVTAAAGGTGQFAVQVLSQI</sequence>
<keyword evidence="2" id="KW-1185">Reference proteome</keyword>
<dbReference type="Proteomes" id="UP000265520">
    <property type="component" value="Unassembled WGS sequence"/>
</dbReference>
<reference evidence="1 2" key="1">
    <citation type="journal article" date="2018" name="Front. Plant Sci.">
        <title>Red Clover (Trifolium pratense) and Zigzag Clover (T. medium) - A Picture of Genomic Similarities and Differences.</title>
        <authorList>
            <person name="Dluhosova J."/>
            <person name="Istvanek J."/>
            <person name="Nedelnik J."/>
            <person name="Repkova J."/>
        </authorList>
    </citation>
    <scope>NUCLEOTIDE SEQUENCE [LARGE SCALE GENOMIC DNA]</scope>
    <source>
        <strain evidence="2">cv. 10/8</strain>
        <tissue evidence="1">Leaf</tissue>
    </source>
</reference>
<comment type="caution">
    <text evidence="1">The sequence shown here is derived from an EMBL/GenBank/DDBJ whole genome shotgun (WGS) entry which is preliminary data.</text>
</comment>
<name>A0A392RFV1_9FABA</name>
<protein>
    <submittedName>
        <fullName evidence="1">Zinc-binding alcohol dehydrogenase domain-containing protein</fullName>
    </submittedName>
</protein>
<feature type="non-terminal residue" evidence="1">
    <location>
        <position position="1"/>
    </location>
</feature>
<evidence type="ECO:0000313" key="1">
    <source>
        <dbReference type="EMBL" id="MCI35451.1"/>
    </source>
</evidence>
<proteinExistence type="predicted"/>
<dbReference type="Gene3D" id="3.40.50.720">
    <property type="entry name" value="NAD(P)-binding Rossmann-like Domain"/>
    <property type="match status" value="1"/>
</dbReference>
<dbReference type="AlphaFoldDB" id="A0A392RFV1"/>
<organism evidence="1 2">
    <name type="scientific">Trifolium medium</name>
    <dbReference type="NCBI Taxonomy" id="97028"/>
    <lineage>
        <taxon>Eukaryota</taxon>
        <taxon>Viridiplantae</taxon>
        <taxon>Streptophyta</taxon>
        <taxon>Embryophyta</taxon>
        <taxon>Tracheophyta</taxon>
        <taxon>Spermatophyta</taxon>
        <taxon>Magnoliopsida</taxon>
        <taxon>eudicotyledons</taxon>
        <taxon>Gunneridae</taxon>
        <taxon>Pentapetalae</taxon>
        <taxon>rosids</taxon>
        <taxon>fabids</taxon>
        <taxon>Fabales</taxon>
        <taxon>Fabaceae</taxon>
        <taxon>Papilionoideae</taxon>
        <taxon>50 kb inversion clade</taxon>
        <taxon>NPAAA clade</taxon>
        <taxon>Hologalegina</taxon>
        <taxon>IRL clade</taxon>
        <taxon>Trifolieae</taxon>
        <taxon>Trifolium</taxon>
    </lineage>
</organism>
<accession>A0A392RFV1</accession>
<dbReference type="InterPro" id="IPR036291">
    <property type="entry name" value="NAD(P)-bd_dom_sf"/>
</dbReference>
<dbReference type="EMBL" id="LXQA010223489">
    <property type="protein sequence ID" value="MCI35451.1"/>
    <property type="molecule type" value="Genomic_DNA"/>
</dbReference>